<feature type="transmembrane region" description="Helical" evidence="1">
    <location>
        <begin position="70"/>
        <end position="86"/>
    </location>
</feature>
<organism evidence="2 3">
    <name type="scientific">Macrolepiota fuliginosa MF-IS2</name>
    <dbReference type="NCBI Taxonomy" id="1400762"/>
    <lineage>
        <taxon>Eukaryota</taxon>
        <taxon>Fungi</taxon>
        <taxon>Dikarya</taxon>
        <taxon>Basidiomycota</taxon>
        <taxon>Agaricomycotina</taxon>
        <taxon>Agaricomycetes</taxon>
        <taxon>Agaricomycetidae</taxon>
        <taxon>Agaricales</taxon>
        <taxon>Agaricineae</taxon>
        <taxon>Agaricaceae</taxon>
        <taxon>Macrolepiota</taxon>
    </lineage>
</organism>
<dbReference type="Proteomes" id="UP000807342">
    <property type="component" value="Unassembled WGS sequence"/>
</dbReference>
<accession>A0A9P6C6W6</accession>
<keyword evidence="1" id="KW-0472">Membrane</keyword>
<dbReference type="OrthoDB" id="3103779at2759"/>
<sequence length="189" mass="20306">MTDAVLVWRCYMIQEALGSDSSRFGRVFYIIPFFLWVITMAVGAVGAALIDDTHTHLVAMLQTVAVGSNILLNVFATCFIAIRLLLHRRTLVSYFGEAAPGTKHLRTVNILVESAAINIPVTIAGVVGIAVDPELGDIVGAIAVACQSFASVLILHRIALGRAVGYRDGTDSLTTRVDPHVPEPVYAEC</sequence>
<feature type="transmembrane region" description="Helical" evidence="1">
    <location>
        <begin position="27"/>
        <end position="50"/>
    </location>
</feature>
<feature type="transmembrane region" description="Helical" evidence="1">
    <location>
        <begin position="137"/>
        <end position="155"/>
    </location>
</feature>
<evidence type="ECO:0000256" key="1">
    <source>
        <dbReference type="SAM" id="Phobius"/>
    </source>
</evidence>
<keyword evidence="1" id="KW-0812">Transmembrane</keyword>
<evidence type="ECO:0000313" key="2">
    <source>
        <dbReference type="EMBL" id="KAF9450593.1"/>
    </source>
</evidence>
<keyword evidence="1" id="KW-1133">Transmembrane helix</keyword>
<proteinExistence type="predicted"/>
<protein>
    <submittedName>
        <fullName evidence="2">Uncharacterized protein</fullName>
    </submittedName>
</protein>
<dbReference type="EMBL" id="MU151101">
    <property type="protein sequence ID" value="KAF9450593.1"/>
    <property type="molecule type" value="Genomic_DNA"/>
</dbReference>
<keyword evidence="3" id="KW-1185">Reference proteome</keyword>
<gene>
    <name evidence="2" type="ORF">P691DRAFT_773766</name>
</gene>
<feature type="transmembrane region" description="Helical" evidence="1">
    <location>
        <begin position="107"/>
        <end position="131"/>
    </location>
</feature>
<evidence type="ECO:0000313" key="3">
    <source>
        <dbReference type="Proteomes" id="UP000807342"/>
    </source>
</evidence>
<reference evidence="2" key="1">
    <citation type="submission" date="2020-11" db="EMBL/GenBank/DDBJ databases">
        <authorList>
            <consortium name="DOE Joint Genome Institute"/>
            <person name="Ahrendt S."/>
            <person name="Riley R."/>
            <person name="Andreopoulos W."/>
            <person name="Labutti K."/>
            <person name="Pangilinan J."/>
            <person name="Ruiz-Duenas F.J."/>
            <person name="Barrasa J.M."/>
            <person name="Sanchez-Garcia M."/>
            <person name="Camarero S."/>
            <person name="Miyauchi S."/>
            <person name="Serrano A."/>
            <person name="Linde D."/>
            <person name="Babiker R."/>
            <person name="Drula E."/>
            <person name="Ayuso-Fernandez I."/>
            <person name="Pacheco R."/>
            <person name="Padilla G."/>
            <person name="Ferreira P."/>
            <person name="Barriuso J."/>
            <person name="Kellner H."/>
            <person name="Castanera R."/>
            <person name="Alfaro M."/>
            <person name="Ramirez L."/>
            <person name="Pisabarro A.G."/>
            <person name="Kuo A."/>
            <person name="Tritt A."/>
            <person name="Lipzen A."/>
            <person name="He G."/>
            <person name="Yan M."/>
            <person name="Ng V."/>
            <person name="Cullen D."/>
            <person name="Martin F."/>
            <person name="Rosso M.-N."/>
            <person name="Henrissat B."/>
            <person name="Hibbett D."/>
            <person name="Martinez A.T."/>
            <person name="Grigoriev I.V."/>
        </authorList>
    </citation>
    <scope>NUCLEOTIDE SEQUENCE</scope>
    <source>
        <strain evidence="2">MF-IS2</strain>
    </source>
</reference>
<dbReference type="AlphaFoldDB" id="A0A9P6C6W6"/>
<name>A0A9P6C6W6_9AGAR</name>
<comment type="caution">
    <text evidence="2">The sequence shown here is derived from an EMBL/GenBank/DDBJ whole genome shotgun (WGS) entry which is preliminary data.</text>
</comment>